<organism evidence="1">
    <name type="scientific">Ixodes ricinus</name>
    <name type="common">Common tick</name>
    <name type="synonym">Acarus ricinus</name>
    <dbReference type="NCBI Taxonomy" id="34613"/>
    <lineage>
        <taxon>Eukaryota</taxon>
        <taxon>Metazoa</taxon>
        <taxon>Ecdysozoa</taxon>
        <taxon>Arthropoda</taxon>
        <taxon>Chelicerata</taxon>
        <taxon>Arachnida</taxon>
        <taxon>Acari</taxon>
        <taxon>Parasitiformes</taxon>
        <taxon>Ixodida</taxon>
        <taxon>Ixodoidea</taxon>
        <taxon>Ixodidae</taxon>
        <taxon>Ixodinae</taxon>
        <taxon>Ixodes</taxon>
    </lineage>
</organism>
<reference evidence="1" key="1">
    <citation type="submission" date="2016-02" db="EMBL/GenBank/DDBJ databases">
        <title>RNAseq analyses of the midgut from blood- or serum-fed Ixodes ricinus ticks.</title>
        <authorList>
            <person name="Perner J."/>
            <person name="Provaznik J."/>
            <person name="Schrenkova J."/>
            <person name="Urbanova V."/>
            <person name="Ribeiro J.M."/>
            <person name="Kopacek P."/>
        </authorList>
    </citation>
    <scope>NUCLEOTIDE SEQUENCE</scope>
    <source>
        <tissue evidence="1">Gut</tissue>
    </source>
</reference>
<dbReference type="GO" id="GO:0005769">
    <property type="term" value="C:early endosome"/>
    <property type="evidence" value="ECO:0007669"/>
    <property type="project" value="TreeGrafter"/>
</dbReference>
<dbReference type="PANTHER" id="PTHR16797">
    <property type="entry name" value="FACTOR VIII-ASSOCIATED GENE 1"/>
    <property type="match status" value="1"/>
</dbReference>
<protein>
    <recommendedName>
        <fullName evidence="2">Factor VIII intron 22 protein</fullName>
    </recommendedName>
</protein>
<proteinExistence type="evidence at transcript level"/>
<dbReference type="EMBL" id="GEFM01005516">
    <property type="protein sequence ID" value="JAP70280.1"/>
    <property type="molecule type" value="mRNA"/>
</dbReference>
<evidence type="ECO:0000313" key="1">
    <source>
        <dbReference type="EMBL" id="JAP70280.1"/>
    </source>
</evidence>
<evidence type="ECO:0008006" key="2">
    <source>
        <dbReference type="Google" id="ProtNLM"/>
    </source>
</evidence>
<dbReference type="Gene3D" id="1.25.40.10">
    <property type="entry name" value="Tetratricopeptide repeat domain"/>
    <property type="match status" value="1"/>
</dbReference>
<name>A0A131XW66_IXORI</name>
<dbReference type="GO" id="GO:0099518">
    <property type="term" value="P:vesicle cytoskeletal trafficking"/>
    <property type="evidence" value="ECO:0007669"/>
    <property type="project" value="TreeGrafter"/>
</dbReference>
<dbReference type="InterPro" id="IPR039494">
    <property type="entry name" value="F8A"/>
</dbReference>
<dbReference type="SUPFAM" id="SSF48452">
    <property type="entry name" value="TPR-like"/>
    <property type="match status" value="1"/>
</dbReference>
<dbReference type="AlphaFoldDB" id="A0A131XW66"/>
<dbReference type="PANTHER" id="PTHR16797:SF4">
    <property type="entry name" value="40-KDA HUNTINGTIN-ASSOCIATED PROTEIN"/>
    <property type="match status" value="1"/>
</dbReference>
<sequence length="258" mass="28344">MCSLAAAKCEQSTGNAAAEAQSLAQGARQFFEAEASNHALLCPSLDEHLANALHCYSRAVDLYIELPEPALAAALCMEAAHKLRSIERSALAVSFLQRAVKLQKPCALDYADALQELASCQVELGDYSGALESLTEVYGIAQEKSMYNGIPMGVFASMLASAEVSRLLLLLLLQPPTQKMPAEHARLLDRYLYDSPQELSPSKPSYLSEDVFLLLRSLVMAFESKDREAVRTLQDHLWSQLTAEQNDLLHEAVDRLCN</sequence>
<accession>A0A131XW66</accession>
<dbReference type="InterPro" id="IPR011990">
    <property type="entry name" value="TPR-like_helical_dom_sf"/>
</dbReference>